<organism evidence="1 2">
    <name type="scientific">Hymenoscyphus albidus</name>
    <dbReference type="NCBI Taxonomy" id="595503"/>
    <lineage>
        <taxon>Eukaryota</taxon>
        <taxon>Fungi</taxon>
        <taxon>Dikarya</taxon>
        <taxon>Ascomycota</taxon>
        <taxon>Pezizomycotina</taxon>
        <taxon>Leotiomycetes</taxon>
        <taxon>Helotiales</taxon>
        <taxon>Helotiaceae</taxon>
        <taxon>Hymenoscyphus</taxon>
    </lineage>
</organism>
<gene>
    <name evidence="1" type="ORF">HYALB_00013735</name>
</gene>
<dbReference type="EMBL" id="CAJVRM010000483">
    <property type="protein sequence ID" value="CAG8981446.1"/>
    <property type="molecule type" value="Genomic_DNA"/>
</dbReference>
<name>A0A9N9LZH6_9HELO</name>
<comment type="caution">
    <text evidence="1">The sequence shown here is derived from an EMBL/GenBank/DDBJ whole genome shotgun (WGS) entry which is preliminary data.</text>
</comment>
<keyword evidence="2" id="KW-1185">Reference proteome</keyword>
<dbReference type="AlphaFoldDB" id="A0A9N9LZH6"/>
<sequence>MDSTPPPEYGNEAAYGISLQTDELTMGVAPLLYPDSCSEIQPPYAEKEEISIENNAFISDKTGSSATFLLLHRRLAPSPIITDFGPNITPSRHRRGYYYAPYYLSQIVLVSLQGRQVRQEAENEIFYEIIKSLDISLKAVFEIGLRLGIKTMAA</sequence>
<proteinExistence type="predicted"/>
<dbReference type="Proteomes" id="UP000701801">
    <property type="component" value="Unassembled WGS sequence"/>
</dbReference>
<accession>A0A9N9LZH6</accession>
<protein>
    <submittedName>
        <fullName evidence="1">Uncharacterized protein</fullName>
    </submittedName>
</protein>
<reference evidence="1" key="1">
    <citation type="submission" date="2021-07" db="EMBL/GenBank/DDBJ databases">
        <authorList>
            <person name="Durling M."/>
        </authorList>
    </citation>
    <scope>NUCLEOTIDE SEQUENCE</scope>
</reference>
<evidence type="ECO:0000313" key="2">
    <source>
        <dbReference type="Proteomes" id="UP000701801"/>
    </source>
</evidence>
<evidence type="ECO:0000313" key="1">
    <source>
        <dbReference type="EMBL" id="CAG8981446.1"/>
    </source>
</evidence>
<dbReference type="OrthoDB" id="3473867at2759"/>